<dbReference type="Gene3D" id="1.25.40.20">
    <property type="entry name" value="Ankyrin repeat-containing domain"/>
    <property type="match status" value="1"/>
</dbReference>
<evidence type="ECO:0000256" key="3">
    <source>
        <dbReference type="PROSITE-ProRule" id="PRU00023"/>
    </source>
</evidence>
<keyword evidence="2 3" id="KW-0040">ANK repeat</keyword>
<gene>
    <name evidence="5" type="ORF">CDPV99-004</name>
    <name evidence="6" type="ORF">CDPV99-327</name>
</gene>
<dbReference type="Pfam" id="PF09372">
    <property type="entry name" value="PRANC"/>
    <property type="match status" value="1"/>
</dbReference>
<dbReference type="PANTHER" id="PTHR24180:SF45">
    <property type="entry name" value="POLY [ADP-RIBOSE] POLYMERASE TANKYRASE"/>
    <property type="match status" value="1"/>
</dbReference>
<dbReference type="PANTHER" id="PTHR24180">
    <property type="entry name" value="CYCLIN-DEPENDENT KINASE INHIBITOR 2C-RELATED"/>
    <property type="match status" value="1"/>
</dbReference>
<dbReference type="PROSITE" id="PS50088">
    <property type="entry name" value="ANK_REPEAT"/>
    <property type="match status" value="1"/>
</dbReference>
<dbReference type="SMART" id="SM00248">
    <property type="entry name" value="ANK"/>
    <property type="match status" value="4"/>
</dbReference>
<protein>
    <submittedName>
        <fullName evidence="5">Ankyrin repeat containing protein</fullName>
    </submittedName>
</protein>
<dbReference type="InterPro" id="IPR036770">
    <property type="entry name" value="Ankyrin_rpt-contain_sf"/>
</dbReference>
<evidence type="ECO:0000256" key="1">
    <source>
        <dbReference type="ARBA" id="ARBA00022737"/>
    </source>
</evidence>
<feature type="domain" description="PRANC" evidence="4">
    <location>
        <begin position="420"/>
        <end position="514"/>
    </location>
</feature>
<evidence type="ECO:0000259" key="4">
    <source>
        <dbReference type="Pfam" id="PF09372"/>
    </source>
</evidence>
<dbReference type="SUPFAM" id="SSF48403">
    <property type="entry name" value="Ankyrin repeat"/>
    <property type="match status" value="1"/>
</dbReference>
<keyword evidence="1" id="KW-0677">Repeat</keyword>
<feature type="repeat" description="ANK" evidence="3">
    <location>
        <begin position="197"/>
        <end position="229"/>
    </location>
</feature>
<evidence type="ECO:0000256" key="2">
    <source>
        <dbReference type="ARBA" id="ARBA00023043"/>
    </source>
</evidence>
<name>A0AAT9UP34_9POXV</name>
<dbReference type="EMBL" id="OQ865376">
    <property type="protein sequence ID" value="WHV01120.1"/>
    <property type="molecule type" value="Genomic_DNA"/>
</dbReference>
<proteinExistence type="predicted"/>
<dbReference type="SUPFAM" id="SSF81383">
    <property type="entry name" value="F-box domain"/>
    <property type="match status" value="1"/>
</dbReference>
<dbReference type="PROSITE" id="PS50297">
    <property type="entry name" value="ANK_REP_REGION"/>
    <property type="match status" value="1"/>
</dbReference>
<evidence type="ECO:0000313" key="6">
    <source>
        <dbReference type="EMBL" id="WHV01443.1"/>
    </source>
</evidence>
<dbReference type="InterPro" id="IPR018272">
    <property type="entry name" value="PRANC_domain"/>
</dbReference>
<reference evidence="5" key="1">
    <citation type="submission" date="2023-04" db="EMBL/GenBank/DDBJ databases">
        <title>Genomic characterization of avipoxvirus isolates from Andean condor (Vultur gryphus).</title>
        <authorList>
            <person name="Butt S.L."/>
            <person name="Do Nascimento G.M."/>
            <person name="Tripathy D.N."/>
            <person name="Diel D.G."/>
        </authorList>
    </citation>
    <scope>NUCLEOTIDE SEQUENCE</scope>
    <source>
        <strain evidence="5">CDPV99</strain>
    </source>
</reference>
<dbReference type="InterPro" id="IPR036047">
    <property type="entry name" value="F-box-like_dom_sf"/>
</dbReference>
<dbReference type="Pfam" id="PF12796">
    <property type="entry name" value="Ank_2"/>
    <property type="match status" value="1"/>
</dbReference>
<dbReference type="EMBL" id="OQ865376">
    <property type="protein sequence ID" value="WHV01443.1"/>
    <property type="molecule type" value="Genomic_DNA"/>
</dbReference>
<evidence type="ECO:0000313" key="5">
    <source>
        <dbReference type="EMBL" id="WHV01120.1"/>
    </source>
</evidence>
<accession>A0AAT9UP34</accession>
<dbReference type="InterPro" id="IPR051637">
    <property type="entry name" value="Ank_repeat_dom-contain_49"/>
</dbReference>
<organism evidence="5">
    <name type="scientific">Condorpox virus</name>
    <dbReference type="NCBI Taxonomy" id="3049970"/>
    <lineage>
        <taxon>Viruses</taxon>
        <taxon>Varidnaviria</taxon>
        <taxon>Bamfordvirae</taxon>
        <taxon>Nucleocytoviricota</taxon>
        <taxon>Pokkesviricetes</taxon>
        <taxon>Chitovirales</taxon>
        <taxon>Poxviridae</taxon>
        <taxon>Chordopoxvirinae</taxon>
        <taxon>Avipoxvirus</taxon>
    </lineage>
</organism>
<sequence length="516" mass="60852">MNTKVLLYRTVHVGTDEEVLSLIREYEKDYSYTFSRVRQSSTWGDISRAYYLFHRSPFHQAVQLRRTVVVRELLSDRRYLVKSTDRCYHPLHLIAISPDTYYYRWDSEIKDFFNKVYDTHKYIALDKLIESIYTHYVRPEKLTNSVYIAVIKEILKGKVSFTKYDIMTLSKDIDKQELLIAEMLLDNRAPINAVDEYGYTALHYACKFCKKDLIEMLLKRGADINMKTCLDNTAFRMAVYTGNLDLVKMMISYHDDYKKEEDVVSESIHCHYPNEEMIVYLVNELGFDVNEVDDCYDETPLEQALRLEQPYPIIKLLLDLGANPIVKTRIPFGNRNASLLERFLLPGRLHYMSIKQSSSITEYMISKIALLPLIQPEVKNTEMFNKNIKIINSHNMMREQKLRCDKEIEMMKATTITPNSRYNLDTFIRIKDVDRLYSIIGNYDMSKVDVSSFDIYKETLEKSIQKVVLRKELETRLFTILENNINTNYWTTLPYEIKCMILSFLSEKDLKLICSQ</sequence>
<dbReference type="InterPro" id="IPR002110">
    <property type="entry name" value="Ankyrin_rpt"/>
</dbReference>